<dbReference type="InterPro" id="IPR011763">
    <property type="entry name" value="COA_CT_C"/>
</dbReference>
<dbReference type="Pfam" id="PF01039">
    <property type="entry name" value="Carboxyl_trans"/>
    <property type="match status" value="1"/>
</dbReference>
<gene>
    <name evidence="2" type="ORF">SDC9_121038</name>
</gene>
<reference evidence="2" key="1">
    <citation type="submission" date="2019-08" db="EMBL/GenBank/DDBJ databases">
        <authorList>
            <person name="Kucharzyk K."/>
            <person name="Murdoch R.W."/>
            <person name="Higgins S."/>
            <person name="Loffler F."/>
        </authorList>
    </citation>
    <scope>NUCLEOTIDE SEQUENCE</scope>
</reference>
<sequence>MFDFVIVTGEAKVGISPKDQMGASELVKNGLAHFTAKNDLEVREQIEKIFRYMPSNNCKEQDLSKVSFGAENVDITKYIPEEMDKQSDMAQIIKTIADEGTCLEYLKEYCGSMTCAFAKLNGITAGIIANNSSYTENGIVKASRFINLCDNYDIPLVTLVDNPGYAKSAYQAGMAANLSKLVSSYAMATSVKITVLIKKAVGAGYTCMCPKELGADVCVALPCAVISLDTLSKENANLDESKYFENFCSPYQAAKLGLIDDVIMPEKLKDIITKSIKAMYSKREEKLLKKHINTPL</sequence>
<name>A0A645CAT9_9ZZZZ</name>
<dbReference type="GO" id="GO:0004658">
    <property type="term" value="F:propionyl-CoA carboxylase activity"/>
    <property type="evidence" value="ECO:0007669"/>
    <property type="project" value="TreeGrafter"/>
</dbReference>
<protein>
    <submittedName>
        <fullName evidence="2">Methylmalonyl-CoA carboxyltransferase 12S subunit</fullName>
        <ecNumber evidence="2">2.1.3.1</ecNumber>
    </submittedName>
</protein>
<dbReference type="AlphaFoldDB" id="A0A645CAT9"/>
<evidence type="ECO:0000259" key="1">
    <source>
        <dbReference type="PROSITE" id="PS50989"/>
    </source>
</evidence>
<dbReference type="InterPro" id="IPR034733">
    <property type="entry name" value="AcCoA_carboxyl_beta"/>
</dbReference>
<accession>A0A645CAT9</accession>
<feature type="domain" description="CoA carboxyltransferase C-terminal" evidence="1">
    <location>
        <begin position="72"/>
        <end position="296"/>
    </location>
</feature>
<proteinExistence type="predicted"/>
<keyword evidence="2" id="KW-0808">Transferase</keyword>
<dbReference type="InterPro" id="IPR029045">
    <property type="entry name" value="ClpP/crotonase-like_dom_sf"/>
</dbReference>
<dbReference type="PANTHER" id="PTHR43842:SF2">
    <property type="entry name" value="PROPIONYL-COA CARBOXYLASE BETA CHAIN, MITOCHONDRIAL"/>
    <property type="match status" value="1"/>
</dbReference>
<dbReference type="EMBL" id="VSSQ01025721">
    <property type="protein sequence ID" value="MPM74053.1"/>
    <property type="molecule type" value="Genomic_DNA"/>
</dbReference>
<dbReference type="SUPFAM" id="SSF52096">
    <property type="entry name" value="ClpP/crotonase"/>
    <property type="match status" value="1"/>
</dbReference>
<organism evidence="2">
    <name type="scientific">bioreactor metagenome</name>
    <dbReference type="NCBI Taxonomy" id="1076179"/>
    <lineage>
        <taxon>unclassified sequences</taxon>
        <taxon>metagenomes</taxon>
        <taxon>ecological metagenomes</taxon>
    </lineage>
</organism>
<dbReference type="GO" id="GO:0047154">
    <property type="term" value="F:methylmalonyl-CoA carboxytransferase activity"/>
    <property type="evidence" value="ECO:0007669"/>
    <property type="project" value="UniProtKB-EC"/>
</dbReference>
<comment type="caution">
    <text evidence="2">The sequence shown here is derived from an EMBL/GenBank/DDBJ whole genome shotgun (WGS) entry which is preliminary data.</text>
</comment>
<dbReference type="Gene3D" id="3.90.226.10">
    <property type="entry name" value="2-enoyl-CoA Hydratase, Chain A, domain 1"/>
    <property type="match status" value="1"/>
</dbReference>
<dbReference type="EC" id="2.1.3.1" evidence="2"/>
<dbReference type="PROSITE" id="PS50989">
    <property type="entry name" value="COA_CT_CTER"/>
    <property type="match status" value="1"/>
</dbReference>
<evidence type="ECO:0000313" key="2">
    <source>
        <dbReference type="EMBL" id="MPM74053.1"/>
    </source>
</evidence>
<dbReference type="InterPro" id="IPR051047">
    <property type="entry name" value="AccD/PCCB"/>
</dbReference>
<dbReference type="PANTHER" id="PTHR43842">
    <property type="entry name" value="PROPIONYL-COA CARBOXYLASE BETA CHAIN"/>
    <property type="match status" value="1"/>
</dbReference>